<organism evidence="7 8">
    <name type="scientific">Malus baccata</name>
    <name type="common">Siberian crab apple</name>
    <name type="synonym">Pyrus baccata</name>
    <dbReference type="NCBI Taxonomy" id="106549"/>
    <lineage>
        <taxon>Eukaryota</taxon>
        <taxon>Viridiplantae</taxon>
        <taxon>Streptophyta</taxon>
        <taxon>Embryophyta</taxon>
        <taxon>Tracheophyta</taxon>
        <taxon>Spermatophyta</taxon>
        <taxon>Magnoliopsida</taxon>
        <taxon>eudicotyledons</taxon>
        <taxon>Gunneridae</taxon>
        <taxon>Pentapetalae</taxon>
        <taxon>rosids</taxon>
        <taxon>fabids</taxon>
        <taxon>Rosales</taxon>
        <taxon>Rosaceae</taxon>
        <taxon>Amygdaloideae</taxon>
        <taxon>Maleae</taxon>
        <taxon>Malus</taxon>
    </lineage>
</organism>
<accession>A0A540NKP6</accession>
<dbReference type="GO" id="GO:0009734">
    <property type="term" value="P:auxin-activated signaling pathway"/>
    <property type="evidence" value="ECO:0007669"/>
    <property type="project" value="UniProtKB-KW"/>
</dbReference>
<evidence type="ECO:0000256" key="2">
    <source>
        <dbReference type="ARBA" id="ARBA00022692"/>
    </source>
</evidence>
<reference evidence="7 8" key="1">
    <citation type="journal article" date="2019" name="G3 (Bethesda)">
        <title>Sequencing of a Wild Apple (Malus baccata) Genome Unravels the Differences Between Cultivated and Wild Apple Species Regarding Disease Resistance and Cold Tolerance.</title>
        <authorList>
            <person name="Chen X."/>
        </authorList>
    </citation>
    <scope>NUCLEOTIDE SEQUENCE [LARGE SCALE GENOMIC DNA]</scope>
    <source>
        <strain evidence="8">cv. Shandingzi</strain>
        <tissue evidence="7">Leaves</tissue>
    </source>
</reference>
<keyword evidence="5" id="KW-0927">Auxin signaling pathway</keyword>
<feature type="transmembrane region" description="Helical" evidence="6">
    <location>
        <begin position="12"/>
        <end position="35"/>
    </location>
</feature>
<dbReference type="EMBL" id="VIEB01000028">
    <property type="protein sequence ID" value="TQE11614.1"/>
    <property type="molecule type" value="Genomic_DNA"/>
</dbReference>
<evidence type="ECO:0000313" key="8">
    <source>
        <dbReference type="Proteomes" id="UP000315295"/>
    </source>
</evidence>
<feature type="transmembrane region" description="Helical" evidence="6">
    <location>
        <begin position="120"/>
        <end position="143"/>
    </location>
</feature>
<feature type="transmembrane region" description="Helical" evidence="6">
    <location>
        <begin position="85"/>
        <end position="108"/>
    </location>
</feature>
<gene>
    <name evidence="7" type="ORF">C1H46_002816</name>
</gene>
<dbReference type="AlphaFoldDB" id="A0A540NKP6"/>
<keyword evidence="3 6" id="KW-1133">Transmembrane helix</keyword>
<comment type="subcellular location">
    <subcellularLocation>
        <location evidence="1">Membrane</location>
        <topology evidence="1">Multi-pass membrane protein</topology>
    </subcellularLocation>
</comment>
<dbReference type="STRING" id="106549.A0A540NKP6"/>
<evidence type="ECO:0000256" key="6">
    <source>
        <dbReference type="SAM" id="Phobius"/>
    </source>
</evidence>
<evidence type="ECO:0000313" key="7">
    <source>
        <dbReference type="EMBL" id="TQE11614.1"/>
    </source>
</evidence>
<name>A0A540NKP6_MALBA</name>
<comment type="caution">
    <text evidence="7">The sequence shown here is derived from an EMBL/GenBank/DDBJ whole genome shotgun (WGS) entry which is preliminary data.</text>
</comment>
<evidence type="ECO:0008006" key="9">
    <source>
        <dbReference type="Google" id="ProtNLM"/>
    </source>
</evidence>
<protein>
    <recommendedName>
        <fullName evidence="9">Auxin efflux carrier component</fullName>
    </recommendedName>
</protein>
<proteinExistence type="predicted"/>
<dbReference type="Pfam" id="PF03547">
    <property type="entry name" value="Mem_trans"/>
    <property type="match status" value="1"/>
</dbReference>
<keyword evidence="4 6" id="KW-0472">Membrane</keyword>
<evidence type="ECO:0000256" key="4">
    <source>
        <dbReference type="ARBA" id="ARBA00023136"/>
    </source>
</evidence>
<dbReference type="GO" id="GO:0080162">
    <property type="term" value="P:endoplasmic reticulum to cytosol auxin transport"/>
    <property type="evidence" value="ECO:0007669"/>
    <property type="project" value="InterPro"/>
</dbReference>
<keyword evidence="2 6" id="KW-0812">Transmembrane</keyword>
<evidence type="ECO:0000256" key="1">
    <source>
        <dbReference type="ARBA" id="ARBA00004141"/>
    </source>
</evidence>
<sequence length="178" mass="19512">MKIRYVAWMTPIHGILQPPTIAFLLAIVIGMIPTLKSLVFDDDQVLSFLTDSLDIVAEAMVPSAVLVLGGMLAEGPNESNLGMRTTIAIIVARFLVLPLIGIGVVLLSDKLNLLVADDQLYRFVLLLQYTTPSAILLGAVASLRGYAVREASALLFWQHTVVAFSLSLYIIVYFYILF</sequence>
<evidence type="ECO:0000256" key="5">
    <source>
        <dbReference type="ARBA" id="ARBA00023294"/>
    </source>
</evidence>
<dbReference type="PANTHER" id="PTHR31419:SF8">
    <property type="entry name" value="PROTEIN PIN-LIKES 2-LIKE"/>
    <property type="match status" value="1"/>
</dbReference>
<dbReference type="Proteomes" id="UP000315295">
    <property type="component" value="Unassembled WGS sequence"/>
</dbReference>
<evidence type="ECO:0000256" key="3">
    <source>
        <dbReference type="ARBA" id="ARBA00022989"/>
    </source>
</evidence>
<feature type="transmembrane region" description="Helical" evidence="6">
    <location>
        <begin position="155"/>
        <end position="176"/>
    </location>
</feature>
<dbReference type="InterPro" id="IPR039305">
    <property type="entry name" value="PILS2/6"/>
</dbReference>
<dbReference type="PANTHER" id="PTHR31419">
    <property type="entry name" value="PROTEIN PIN-LIKES 2"/>
    <property type="match status" value="1"/>
</dbReference>
<dbReference type="InterPro" id="IPR004776">
    <property type="entry name" value="Mem_transp_PIN-like"/>
</dbReference>
<keyword evidence="8" id="KW-1185">Reference proteome</keyword>
<dbReference type="GO" id="GO:0016020">
    <property type="term" value="C:membrane"/>
    <property type="evidence" value="ECO:0007669"/>
    <property type="project" value="UniProtKB-SubCell"/>
</dbReference>